<gene>
    <name evidence="3" type="ORF">P7228_09030</name>
</gene>
<evidence type="ECO:0000256" key="1">
    <source>
        <dbReference type="SAM" id="Phobius"/>
    </source>
</evidence>
<feature type="domain" description="SHOCT" evidence="2">
    <location>
        <begin position="10"/>
        <end position="35"/>
    </location>
</feature>
<proteinExistence type="predicted"/>
<keyword evidence="1" id="KW-0812">Transmembrane</keyword>
<accession>A0ABY8FPW3</accession>
<feature type="transmembrane region" description="Helical" evidence="1">
    <location>
        <begin position="139"/>
        <end position="161"/>
    </location>
</feature>
<feature type="transmembrane region" description="Helical" evidence="1">
    <location>
        <begin position="83"/>
        <end position="104"/>
    </location>
</feature>
<dbReference type="Pfam" id="PF05656">
    <property type="entry name" value="DUF805"/>
    <property type="match status" value="1"/>
</dbReference>
<feature type="transmembrane region" description="Helical" evidence="1">
    <location>
        <begin position="110"/>
        <end position="127"/>
    </location>
</feature>
<name>A0ABY8FPW3_9SPHN</name>
<protein>
    <submittedName>
        <fullName evidence="3">DUF805 domain-containing protein</fullName>
    </submittedName>
</protein>
<dbReference type="PANTHER" id="PTHR34980:SF2">
    <property type="entry name" value="INNER MEMBRANE PROTEIN YHAH-RELATED"/>
    <property type="match status" value="1"/>
</dbReference>
<keyword evidence="1" id="KW-1133">Transmembrane helix</keyword>
<dbReference type="InterPro" id="IPR018649">
    <property type="entry name" value="SHOCT"/>
</dbReference>
<sequence length="176" mass="19662">MIDEKALRSIEKLHEMKANGILSDTEFEEAKAKLLSGQQPRLTSAPPIREPVTEPAEDDYLAWVLLPLRRYAQFTGRSCRKEFWLFLLAANIATLVFLILGVMIGFQAATALWLLGLLAIAVPYVAVQVRRLHDQGRTGWIALANLIPYIGPFVVLAFMLIEGEQGDNAYGPDPKR</sequence>
<reference evidence="3 4" key="1">
    <citation type="submission" date="2023-03" db="EMBL/GenBank/DDBJ databases">
        <title>Altererythrobacter sp. CAU 1644 isolated from sand.</title>
        <authorList>
            <person name="Kim W."/>
        </authorList>
    </citation>
    <scope>NUCLEOTIDE SEQUENCE [LARGE SCALE GENOMIC DNA]</scope>
    <source>
        <strain evidence="3 4">CAU 1644</strain>
    </source>
</reference>
<dbReference type="EMBL" id="CP121106">
    <property type="protein sequence ID" value="WFL76145.1"/>
    <property type="molecule type" value="Genomic_DNA"/>
</dbReference>
<keyword evidence="4" id="KW-1185">Reference proteome</keyword>
<keyword evidence="1" id="KW-0472">Membrane</keyword>
<dbReference type="Proteomes" id="UP001215827">
    <property type="component" value="Chromosome"/>
</dbReference>
<dbReference type="InterPro" id="IPR008523">
    <property type="entry name" value="DUF805"/>
</dbReference>
<dbReference type="PANTHER" id="PTHR34980">
    <property type="entry name" value="INNER MEMBRANE PROTEIN-RELATED-RELATED"/>
    <property type="match status" value="1"/>
</dbReference>
<evidence type="ECO:0000313" key="4">
    <source>
        <dbReference type="Proteomes" id="UP001215827"/>
    </source>
</evidence>
<organism evidence="3 4">
    <name type="scientific">Altererythrobacter arenosus</name>
    <dbReference type="NCBI Taxonomy" id="3032592"/>
    <lineage>
        <taxon>Bacteria</taxon>
        <taxon>Pseudomonadati</taxon>
        <taxon>Pseudomonadota</taxon>
        <taxon>Alphaproteobacteria</taxon>
        <taxon>Sphingomonadales</taxon>
        <taxon>Erythrobacteraceae</taxon>
        <taxon>Altererythrobacter</taxon>
    </lineage>
</organism>
<evidence type="ECO:0000259" key="2">
    <source>
        <dbReference type="Pfam" id="PF09851"/>
    </source>
</evidence>
<dbReference type="Pfam" id="PF09851">
    <property type="entry name" value="SHOCT"/>
    <property type="match status" value="1"/>
</dbReference>
<dbReference type="RefSeq" id="WP_278014911.1">
    <property type="nucleotide sequence ID" value="NZ_CP121106.1"/>
</dbReference>
<evidence type="ECO:0000313" key="3">
    <source>
        <dbReference type="EMBL" id="WFL76145.1"/>
    </source>
</evidence>